<dbReference type="AlphaFoldDB" id="A0AAD6N059"/>
<keyword evidence="2" id="KW-1185">Reference proteome</keyword>
<dbReference type="InterPro" id="IPR043129">
    <property type="entry name" value="ATPase_NBD"/>
</dbReference>
<dbReference type="PANTHER" id="PTHR14187">
    <property type="entry name" value="ALPHA KINASE/ELONGATION FACTOR 2 KINASE"/>
    <property type="match status" value="1"/>
</dbReference>
<dbReference type="Gene3D" id="3.30.420.40">
    <property type="match status" value="1"/>
</dbReference>
<sequence>MPTPKYDVVVGVDFGTTASGIGYSSTLLGHPYDRPSLIKQPWRGTVDEKIPSVLAYIQDNPHLQKNQWGFPAQEERNVVSWFKLFLDDDLKIETESWKADAMGLASSRGIMSLLIGISSIDTISDYLGALQARIWDHLKGEFTNAEKSLETSTIKFCFTIPGHWSREARRNMLIAIETAGFRSRKCDDVCLLTEADAAIVFALLSSQDYVGSLPLKVYYTILVF</sequence>
<dbReference type="Proteomes" id="UP001215712">
    <property type="component" value="Unassembled WGS sequence"/>
</dbReference>
<gene>
    <name evidence="1" type="ORF">N7493_001276</name>
</gene>
<dbReference type="EMBL" id="JAQJAN010000002">
    <property type="protein sequence ID" value="KAJ5738121.1"/>
    <property type="molecule type" value="Genomic_DNA"/>
</dbReference>
<comment type="caution">
    <text evidence="1">The sequence shown here is derived from an EMBL/GenBank/DDBJ whole genome shotgun (WGS) entry which is preliminary data.</text>
</comment>
<accession>A0AAD6N059</accession>
<proteinExistence type="predicted"/>
<evidence type="ECO:0000313" key="1">
    <source>
        <dbReference type="EMBL" id="KAJ5738121.1"/>
    </source>
</evidence>
<name>A0AAD6N059_9EURO</name>
<reference evidence="1" key="2">
    <citation type="submission" date="2023-01" db="EMBL/GenBank/DDBJ databases">
        <authorList>
            <person name="Petersen C."/>
        </authorList>
    </citation>
    <scope>NUCLEOTIDE SEQUENCE</scope>
    <source>
        <strain evidence="1">IBT 17514</strain>
    </source>
</reference>
<dbReference type="PANTHER" id="PTHR14187:SF5">
    <property type="entry name" value="HEAT SHOCK 70 KDA PROTEIN 12A"/>
    <property type="match status" value="1"/>
</dbReference>
<organism evidence="1 2">
    <name type="scientific">Penicillium malachiteum</name>
    <dbReference type="NCBI Taxonomy" id="1324776"/>
    <lineage>
        <taxon>Eukaryota</taxon>
        <taxon>Fungi</taxon>
        <taxon>Dikarya</taxon>
        <taxon>Ascomycota</taxon>
        <taxon>Pezizomycotina</taxon>
        <taxon>Eurotiomycetes</taxon>
        <taxon>Eurotiomycetidae</taxon>
        <taxon>Eurotiales</taxon>
        <taxon>Aspergillaceae</taxon>
        <taxon>Penicillium</taxon>
    </lineage>
</organism>
<evidence type="ECO:0000313" key="2">
    <source>
        <dbReference type="Proteomes" id="UP001215712"/>
    </source>
</evidence>
<dbReference type="SUPFAM" id="SSF53067">
    <property type="entry name" value="Actin-like ATPase domain"/>
    <property type="match status" value="1"/>
</dbReference>
<protein>
    <submittedName>
        <fullName evidence="1">Uncharacterized protein</fullName>
    </submittedName>
</protein>
<reference evidence="1" key="1">
    <citation type="journal article" date="2023" name="IMA Fungus">
        <title>Comparative genomic study of the Penicillium genus elucidates a diverse pangenome and 15 lateral gene transfer events.</title>
        <authorList>
            <person name="Petersen C."/>
            <person name="Sorensen T."/>
            <person name="Nielsen M.R."/>
            <person name="Sondergaard T.E."/>
            <person name="Sorensen J.L."/>
            <person name="Fitzpatrick D.A."/>
            <person name="Frisvad J.C."/>
            <person name="Nielsen K.L."/>
        </authorList>
    </citation>
    <scope>NUCLEOTIDE SEQUENCE</scope>
    <source>
        <strain evidence="1">IBT 17514</strain>
    </source>
</reference>